<dbReference type="RefSeq" id="XP_062682496.1">
    <property type="nucleotide sequence ID" value="XM_062826530.1"/>
</dbReference>
<dbReference type="AlphaFoldDB" id="A0AAE0JH46"/>
<evidence type="ECO:0000313" key="2">
    <source>
        <dbReference type="Proteomes" id="UP001278500"/>
    </source>
</evidence>
<gene>
    <name evidence="1" type="ORF">B0H65DRAFT_460408</name>
</gene>
<dbReference type="PANTHER" id="PTHR33112">
    <property type="entry name" value="DOMAIN PROTEIN, PUTATIVE-RELATED"/>
    <property type="match status" value="1"/>
</dbReference>
<name>A0AAE0JH46_9PEZI</name>
<organism evidence="1 2">
    <name type="scientific">Neurospora tetraspora</name>
    <dbReference type="NCBI Taxonomy" id="94610"/>
    <lineage>
        <taxon>Eukaryota</taxon>
        <taxon>Fungi</taxon>
        <taxon>Dikarya</taxon>
        <taxon>Ascomycota</taxon>
        <taxon>Pezizomycotina</taxon>
        <taxon>Sordariomycetes</taxon>
        <taxon>Sordariomycetidae</taxon>
        <taxon>Sordariales</taxon>
        <taxon>Sordariaceae</taxon>
        <taxon>Neurospora</taxon>
    </lineage>
</organism>
<comment type="caution">
    <text evidence="1">The sequence shown here is derived from an EMBL/GenBank/DDBJ whole genome shotgun (WGS) entry which is preliminary data.</text>
</comment>
<accession>A0AAE0JH46</accession>
<dbReference type="GeneID" id="87863684"/>
<dbReference type="PANTHER" id="PTHR33112:SF16">
    <property type="entry name" value="HETEROKARYON INCOMPATIBILITY DOMAIN-CONTAINING PROTEIN"/>
    <property type="match status" value="1"/>
</dbReference>
<keyword evidence="2" id="KW-1185">Reference proteome</keyword>
<proteinExistence type="predicted"/>
<dbReference type="Proteomes" id="UP001278500">
    <property type="component" value="Unassembled WGS sequence"/>
</dbReference>
<dbReference type="EMBL" id="JAUEPP010000003">
    <property type="protein sequence ID" value="KAK3347414.1"/>
    <property type="molecule type" value="Genomic_DNA"/>
</dbReference>
<reference evidence="1" key="1">
    <citation type="journal article" date="2023" name="Mol. Phylogenet. Evol.">
        <title>Genome-scale phylogeny and comparative genomics of the fungal order Sordariales.</title>
        <authorList>
            <person name="Hensen N."/>
            <person name="Bonometti L."/>
            <person name="Westerberg I."/>
            <person name="Brannstrom I.O."/>
            <person name="Guillou S."/>
            <person name="Cros-Aarteil S."/>
            <person name="Calhoun S."/>
            <person name="Haridas S."/>
            <person name="Kuo A."/>
            <person name="Mondo S."/>
            <person name="Pangilinan J."/>
            <person name="Riley R."/>
            <person name="LaButti K."/>
            <person name="Andreopoulos B."/>
            <person name="Lipzen A."/>
            <person name="Chen C."/>
            <person name="Yan M."/>
            <person name="Daum C."/>
            <person name="Ng V."/>
            <person name="Clum A."/>
            <person name="Steindorff A."/>
            <person name="Ohm R.A."/>
            <person name="Martin F."/>
            <person name="Silar P."/>
            <person name="Natvig D.O."/>
            <person name="Lalanne C."/>
            <person name="Gautier V."/>
            <person name="Ament-Velasquez S.L."/>
            <person name="Kruys A."/>
            <person name="Hutchinson M.I."/>
            <person name="Powell A.J."/>
            <person name="Barry K."/>
            <person name="Miller A.N."/>
            <person name="Grigoriev I.V."/>
            <person name="Debuchy R."/>
            <person name="Gladieux P."/>
            <person name="Hiltunen Thoren M."/>
            <person name="Johannesson H."/>
        </authorList>
    </citation>
    <scope>NUCLEOTIDE SEQUENCE</scope>
    <source>
        <strain evidence="1">CBS 560.94</strain>
    </source>
</reference>
<evidence type="ECO:0000313" key="1">
    <source>
        <dbReference type="EMBL" id="KAK3347414.1"/>
    </source>
</evidence>
<protein>
    <submittedName>
        <fullName evidence="1">Uncharacterized protein</fullName>
    </submittedName>
</protein>
<sequence length="203" mass="22177">MSPSTMGCAVCNNLQPDEETPYRYTSPEALRSSSKNGCPHCSFILDASVHLSLSSPSNSHGERPIFISLQPSTDSTIMWTTVNGETKYIQICTPLGHPPAWPGIPRGLELSPSPNSDEAFEFIKSQLQECDANHPQCKIPNPKPPTRLIDVNPSACSPESVRFVETSSLPLITEGEIPYIALGYCWGTSKTVTTVTANYQTYK</sequence>
<reference evidence="1" key="2">
    <citation type="submission" date="2023-06" db="EMBL/GenBank/DDBJ databases">
        <authorList>
            <consortium name="Lawrence Berkeley National Laboratory"/>
            <person name="Haridas S."/>
            <person name="Hensen N."/>
            <person name="Bonometti L."/>
            <person name="Westerberg I."/>
            <person name="Brannstrom I.O."/>
            <person name="Guillou S."/>
            <person name="Cros-Aarteil S."/>
            <person name="Calhoun S."/>
            <person name="Kuo A."/>
            <person name="Mondo S."/>
            <person name="Pangilinan J."/>
            <person name="Riley R."/>
            <person name="Labutti K."/>
            <person name="Andreopoulos B."/>
            <person name="Lipzen A."/>
            <person name="Chen C."/>
            <person name="Yanf M."/>
            <person name="Daum C."/>
            <person name="Ng V."/>
            <person name="Clum A."/>
            <person name="Steindorff A."/>
            <person name="Ohm R."/>
            <person name="Martin F."/>
            <person name="Silar P."/>
            <person name="Natvig D."/>
            <person name="Lalanne C."/>
            <person name="Gautier V."/>
            <person name="Ament-Velasquez S.L."/>
            <person name="Kruys A."/>
            <person name="Hutchinson M.I."/>
            <person name="Powell A.J."/>
            <person name="Barry K."/>
            <person name="Miller A.N."/>
            <person name="Grigoriev I.V."/>
            <person name="Debuchy R."/>
            <person name="Gladieux P."/>
            <person name="Thoren M.H."/>
            <person name="Johannesson H."/>
        </authorList>
    </citation>
    <scope>NUCLEOTIDE SEQUENCE</scope>
    <source>
        <strain evidence="1">CBS 560.94</strain>
    </source>
</reference>